<reference evidence="1" key="1">
    <citation type="submission" date="2017-07" db="EMBL/GenBank/DDBJ databases">
        <authorList>
            <person name="Mikheyev A."/>
            <person name="Grau M."/>
        </authorList>
    </citation>
    <scope>NUCLEOTIDE SEQUENCE</scope>
    <source>
        <tissue evidence="1">Venom_gland</tissue>
    </source>
</reference>
<dbReference type="AlphaFoldDB" id="A0A2D4NDZ7"/>
<reference evidence="1" key="2">
    <citation type="submission" date="2017-11" db="EMBL/GenBank/DDBJ databases">
        <title>Coralsnake Venomics: Analyses of Venom Gland Transcriptomes and Proteomes of Six Brazilian Taxa.</title>
        <authorList>
            <person name="Aird S.D."/>
            <person name="Jorge da Silva N."/>
            <person name="Qiu L."/>
            <person name="Villar-Briones A."/>
            <person name="Aparecida-Saddi V."/>
            <person name="Campos-Telles M.P."/>
            <person name="Grau M."/>
            <person name="Mikheyev A.S."/>
        </authorList>
    </citation>
    <scope>NUCLEOTIDE SEQUENCE</scope>
    <source>
        <tissue evidence="1">Venom_gland</tissue>
    </source>
</reference>
<dbReference type="EMBL" id="IACM01166392">
    <property type="protein sequence ID" value="LAB43379.1"/>
    <property type="molecule type" value="Transcribed_RNA"/>
</dbReference>
<evidence type="ECO:0000313" key="1">
    <source>
        <dbReference type="EMBL" id="LAB43379.1"/>
    </source>
</evidence>
<organism evidence="1">
    <name type="scientific">Micrurus spixii</name>
    <name type="common">Amazon coral snake</name>
    <dbReference type="NCBI Taxonomy" id="129469"/>
    <lineage>
        <taxon>Eukaryota</taxon>
        <taxon>Metazoa</taxon>
        <taxon>Chordata</taxon>
        <taxon>Craniata</taxon>
        <taxon>Vertebrata</taxon>
        <taxon>Euteleostomi</taxon>
        <taxon>Lepidosauria</taxon>
        <taxon>Squamata</taxon>
        <taxon>Bifurcata</taxon>
        <taxon>Unidentata</taxon>
        <taxon>Episquamata</taxon>
        <taxon>Toxicofera</taxon>
        <taxon>Serpentes</taxon>
        <taxon>Colubroidea</taxon>
        <taxon>Elapidae</taxon>
        <taxon>Elapinae</taxon>
        <taxon>Micrurus</taxon>
    </lineage>
</organism>
<name>A0A2D4NDZ7_9SAUR</name>
<sequence length="150" mass="16709">MGKNPVGTGVIFNFLPLNVIYGNLVGSIRNHSSSTDPWNCLPGEEELRVRAAGKTAILLPFVERKRHQPSTVTSSQSTLQASSQIPKQPITAHLLALLPAYCRIQERKLLHLPLNHATYSFLRSAVGKHSSVHNFMKFHSYRRIMGPSIL</sequence>
<accession>A0A2D4NDZ7</accession>
<protein>
    <submittedName>
        <fullName evidence="1">Uncharacterized protein</fullName>
    </submittedName>
</protein>
<proteinExistence type="predicted"/>